<organism evidence="2 3">
    <name type="scientific">Pelagibacterium flavum</name>
    <dbReference type="NCBI Taxonomy" id="2984530"/>
    <lineage>
        <taxon>Bacteria</taxon>
        <taxon>Pseudomonadati</taxon>
        <taxon>Pseudomonadota</taxon>
        <taxon>Alphaproteobacteria</taxon>
        <taxon>Hyphomicrobiales</taxon>
        <taxon>Devosiaceae</taxon>
        <taxon>Pelagibacterium</taxon>
    </lineage>
</organism>
<keyword evidence="3" id="KW-1185">Reference proteome</keyword>
<proteinExistence type="predicted"/>
<keyword evidence="2" id="KW-0378">Hydrolase</keyword>
<evidence type="ECO:0000259" key="1">
    <source>
        <dbReference type="Pfam" id="PF07486"/>
    </source>
</evidence>
<dbReference type="Pfam" id="PF07486">
    <property type="entry name" value="Hydrolase_2"/>
    <property type="match status" value="1"/>
</dbReference>
<accession>A0ABY6IQG1</accession>
<reference evidence="2" key="1">
    <citation type="submission" date="2022-10" db="EMBL/GenBank/DDBJ databases">
        <title>YIM 151497 complete genome.</title>
        <authorList>
            <person name="Chen X."/>
        </authorList>
    </citation>
    <scope>NUCLEOTIDE SEQUENCE</scope>
    <source>
        <strain evidence="2">YIM 151497</strain>
    </source>
</reference>
<dbReference type="RefSeq" id="WP_264225112.1">
    <property type="nucleotide sequence ID" value="NZ_CP107716.1"/>
</dbReference>
<dbReference type="InterPro" id="IPR042047">
    <property type="entry name" value="SleB_dom1"/>
</dbReference>
<dbReference type="GO" id="GO:0016787">
    <property type="term" value="F:hydrolase activity"/>
    <property type="evidence" value="ECO:0007669"/>
    <property type="project" value="UniProtKB-KW"/>
</dbReference>
<sequence length="344" mass="37292">MAYGISPVRANPARASRKVLKALGALTLSVVAYGFAVPGTGGFRAVDPATELPPTPMASLDFEGDQPVISGTVAPLFQSAMFSGPNRTDKTDRARPEVNLVAFSQAFDAVRLSIASARSAGDPYTTQQSGVMVAEGDEVESEGPRISVASIDPDMVNSSGLAAIDAISEQADRDPNIPSPVGVPETLAYGRANTPATEFTVSHTYSEREQWCMATGIYFEARGESYRGQVAVAQVIMNRVAHPNYPDTICGVVYQNQHRRNACQFSFACDGKTNVNRTSEVAAWDLAQSITQEVLNEEIYLTEVADATHYHATYVRPAWARNMDKLAQVGLHVFYRFKPGWRFG</sequence>
<dbReference type="Proteomes" id="UP001163882">
    <property type="component" value="Chromosome"/>
</dbReference>
<evidence type="ECO:0000313" key="2">
    <source>
        <dbReference type="EMBL" id="UYQ71460.1"/>
    </source>
</evidence>
<evidence type="ECO:0000313" key="3">
    <source>
        <dbReference type="Proteomes" id="UP001163882"/>
    </source>
</evidence>
<dbReference type="EMBL" id="CP107716">
    <property type="protein sequence ID" value="UYQ71460.1"/>
    <property type="molecule type" value="Genomic_DNA"/>
</dbReference>
<protein>
    <submittedName>
        <fullName evidence="2">Cell wall hydrolase</fullName>
    </submittedName>
</protein>
<feature type="domain" description="Cell wall hydrolase SleB" evidence="1">
    <location>
        <begin position="223"/>
        <end position="335"/>
    </location>
</feature>
<gene>
    <name evidence="2" type="ORF">OF122_15610</name>
</gene>
<dbReference type="InterPro" id="IPR011105">
    <property type="entry name" value="Cell_wall_hydrolase_SleB"/>
</dbReference>
<name>A0ABY6IQG1_9HYPH</name>
<dbReference type="Gene3D" id="1.10.10.2520">
    <property type="entry name" value="Cell wall hydrolase SleB, domain 1"/>
    <property type="match status" value="1"/>
</dbReference>